<protein>
    <submittedName>
        <fullName evidence="1">Uncharacterized protein</fullName>
    </submittedName>
</protein>
<sequence>MTALLAQRAALESDARRVVANPEQFAHRPLLRRLAWVALMTQRGNAVDQTRLAQMPVEVANDPS</sequence>
<dbReference type="RefSeq" id="WP_377068592.1">
    <property type="nucleotide sequence ID" value="NZ_JBHMEC010000011.1"/>
</dbReference>
<dbReference type="Proteomes" id="UP001589670">
    <property type="component" value="Unassembled WGS sequence"/>
</dbReference>
<name>A0ABV5HZR3_9RHOB</name>
<organism evidence="1 2">
    <name type="scientific">Roseovarius ramblicola</name>
    <dbReference type="NCBI Taxonomy" id="2022336"/>
    <lineage>
        <taxon>Bacteria</taxon>
        <taxon>Pseudomonadati</taxon>
        <taxon>Pseudomonadota</taxon>
        <taxon>Alphaproteobacteria</taxon>
        <taxon>Rhodobacterales</taxon>
        <taxon>Roseobacteraceae</taxon>
        <taxon>Roseovarius</taxon>
    </lineage>
</organism>
<dbReference type="EMBL" id="JBHMEC010000011">
    <property type="protein sequence ID" value="MFB9149559.1"/>
    <property type="molecule type" value="Genomic_DNA"/>
</dbReference>
<keyword evidence="2" id="KW-1185">Reference proteome</keyword>
<accession>A0ABV5HZR3</accession>
<gene>
    <name evidence="1" type="ORF">ACFFU4_07315</name>
</gene>
<proteinExistence type="predicted"/>
<reference evidence="1 2" key="1">
    <citation type="submission" date="2024-09" db="EMBL/GenBank/DDBJ databases">
        <authorList>
            <person name="Sun Q."/>
            <person name="Mori K."/>
        </authorList>
    </citation>
    <scope>NUCLEOTIDE SEQUENCE [LARGE SCALE GENOMIC DNA]</scope>
    <source>
        <strain evidence="1 2">CECT 9424</strain>
    </source>
</reference>
<evidence type="ECO:0000313" key="1">
    <source>
        <dbReference type="EMBL" id="MFB9149559.1"/>
    </source>
</evidence>
<comment type="caution">
    <text evidence="1">The sequence shown here is derived from an EMBL/GenBank/DDBJ whole genome shotgun (WGS) entry which is preliminary data.</text>
</comment>
<evidence type="ECO:0000313" key="2">
    <source>
        <dbReference type="Proteomes" id="UP001589670"/>
    </source>
</evidence>